<evidence type="ECO:0000256" key="7">
    <source>
        <dbReference type="SAM" id="MobiDB-lite"/>
    </source>
</evidence>
<dbReference type="GO" id="GO:0045892">
    <property type="term" value="P:negative regulation of DNA-templated transcription"/>
    <property type="evidence" value="ECO:0007669"/>
    <property type="project" value="UniProtKB-UniRule"/>
</dbReference>
<protein>
    <recommendedName>
        <fullName evidence="6">Transcription repressor</fullName>
    </recommendedName>
    <alternativeName>
        <fullName evidence="6">Ovate family protein</fullName>
    </alternativeName>
</protein>
<reference evidence="10" key="1">
    <citation type="journal article" date="2014" name="Science">
        <title>The coffee genome provides insight into the convergent evolution of caffeine biosynthesis.</title>
        <authorList>
            <person name="Denoeud F."/>
            <person name="Carretero-Paulet L."/>
            <person name="Dereeper A."/>
            <person name="Droc G."/>
            <person name="Guyot R."/>
            <person name="Pietrella M."/>
            <person name="Zheng C."/>
            <person name="Alberti A."/>
            <person name="Anthony F."/>
            <person name="Aprea G."/>
            <person name="Aury J.M."/>
            <person name="Bento P."/>
            <person name="Bernard M."/>
            <person name="Bocs S."/>
            <person name="Campa C."/>
            <person name="Cenci A."/>
            <person name="Combes M.C."/>
            <person name="Crouzillat D."/>
            <person name="Da Silva C."/>
            <person name="Daddiego L."/>
            <person name="De Bellis F."/>
            <person name="Dussert S."/>
            <person name="Garsmeur O."/>
            <person name="Gayraud T."/>
            <person name="Guignon V."/>
            <person name="Jahn K."/>
            <person name="Jamilloux V."/>
            <person name="Joet T."/>
            <person name="Labadie K."/>
            <person name="Lan T."/>
            <person name="Leclercq J."/>
            <person name="Lepelley M."/>
            <person name="Leroy T."/>
            <person name="Li L.T."/>
            <person name="Librado P."/>
            <person name="Lopez L."/>
            <person name="Munoz A."/>
            <person name="Noel B."/>
            <person name="Pallavicini A."/>
            <person name="Perrotta G."/>
            <person name="Poncet V."/>
            <person name="Pot D."/>
            <person name="Priyono X."/>
            <person name="Rigoreau M."/>
            <person name="Rouard M."/>
            <person name="Rozas J."/>
            <person name="Tranchant-Dubreuil C."/>
            <person name="VanBuren R."/>
            <person name="Zhang Q."/>
            <person name="Andrade A.C."/>
            <person name="Argout X."/>
            <person name="Bertrand B."/>
            <person name="de Kochko A."/>
            <person name="Graziosi G."/>
            <person name="Henry R.J."/>
            <person name="Jayarama X."/>
            <person name="Ming R."/>
            <person name="Nagai C."/>
            <person name="Rounsley S."/>
            <person name="Sankoff D."/>
            <person name="Giuliano G."/>
            <person name="Albert V.A."/>
            <person name="Wincker P."/>
            <person name="Lashermes P."/>
        </authorList>
    </citation>
    <scope>NUCLEOTIDE SEQUENCE [LARGE SCALE GENOMIC DNA]</scope>
    <source>
        <strain evidence="10">cv. DH200-94</strain>
    </source>
</reference>
<evidence type="ECO:0000313" key="9">
    <source>
        <dbReference type="EMBL" id="CDP03334.1"/>
    </source>
</evidence>
<proteinExistence type="predicted"/>
<dbReference type="PANTHER" id="PTHR33057">
    <property type="entry name" value="TRANSCRIPTION REPRESSOR OFP7-RELATED"/>
    <property type="match status" value="1"/>
</dbReference>
<dbReference type="PANTHER" id="PTHR33057:SF17">
    <property type="entry name" value="TRANSCRIPTION REPRESSOR OFP8"/>
    <property type="match status" value="1"/>
</dbReference>
<dbReference type="PROSITE" id="PS51754">
    <property type="entry name" value="OVATE"/>
    <property type="match status" value="1"/>
</dbReference>
<keyword evidence="2 6" id="KW-0678">Repressor</keyword>
<dbReference type="OMA" id="MRISRMF"/>
<comment type="function">
    <text evidence="6">Transcriptional repressor that regulates multiple aspects of plant growth and development.</text>
</comment>
<feature type="compositionally biased region" description="Low complexity" evidence="7">
    <location>
        <begin position="189"/>
        <end position="198"/>
    </location>
</feature>
<keyword evidence="3 6" id="KW-0805">Transcription regulation</keyword>
<sequence>MENRFKLRISRMFRSSFGSCRSKNITDAVEKPVFLPENPQRQFIELLSPKPRPFPSLCRPQHPQTFRTHDHLQTCISNKILKKPLLLSASTEDSRRTTTQDGQKCPPASPISPLINTFYQFQDHAATATATPSKHKEKKSKRASINNRRVRSRSKSSFLLDELPACSYNGLFSSDEDDDDDDDKTTMFSSRSLSSDSSESFRRNKTCKSNRKPRQRRNYHYAGGPNPLAVPELKGKVKDSFAVVKRSSDPYNDFRTSMVEMIVERQMFSGKDLENLLQCLLSLNSYHHHRVIIEVFTDIWEALFANSPS</sequence>
<feature type="compositionally biased region" description="Basic residues" evidence="7">
    <location>
        <begin position="133"/>
        <end position="154"/>
    </location>
</feature>
<feature type="region of interest" description="Disordered" evidence="7">
    <location>
        <begin position="87"/>
        <end position="109"/>
    </location>
</feature>
<dbReference type="InterPro" id="IPR038933">
    <property type="entry name" value="Ovate"/>
</dbReference>
<gene>
    <name evidence="9" type="ORF">GSCOC_T00041882001</name>
</gene>
<dbReference type="InParanoid" id="A0A068U581"/>
<evidence type="ECO:0000256" key="4">
    <source>
        <dbReference type="ARBA" id="ARBA00023163"/>
    </source>
</evidence>
<evidence type="ECO:0000256" key="1">
    <source>
        <dbReference type="ARBA" id="ARBA00004123"/>
    </source>
</evidence>
<dbReference type="EMBL" id="HG739093">
    <property type="protein sequence ID" value="CDP03334.1"/>
    <property type="molecule type" value="Genomic_DNA"/>
</dbReference>
<evidence type="ECO:0000256" key="5">
    <source>
        <dbReference type="ARBA" id="ARBA00023242"/>
    </source>
</evidence>
<keyword evidence="5 6" id="KW-0539">Nucleus</keyword>
<evidence type="ECO:0000256" key="3">
    <source>
        <dbReference type="ARBA" id="ARBA00023015"/>
    </source>
</evidence>
<name>A0A068U581_COFCA</name>
<dbReference type="Proteomes" id="UP000295252">
    <property type="component" value="Chromosome VIII"/>
</dbReference>
<keyword evidence="4 6" id="KW-0804">Transcription</keyword>
<dbReference type="PhylomeDB" id="A0A068U581"/>
<feature type="region of interest" description="Disordered" evidence="7">
    <location>
        <begin position="127"/>
        <end position="154"/>
    </location>
</feature>
<feature type="compositionally biased region" description="Basic residues" evidence="7">
    <location>
        <begin position="203"/>
        <end position="219"/>
    </location>
</feature>
<feature type="region of interest" description="Disordered" evidence="7">
    <location>
        <begin position="172"/>
        <end position="228"/>
    </location>
</feature>
<evidence type="ECO:0000256" key="6">
    <source>
        <dbReference type="RuleBase" id="RU367028"/>
    </source>
</evidence>
<dbReference type="STRING" id="49390.A0A068U581"/>
<feature type="domain" description="OVATE" evidence="8">
    <location>
        <begin position="243"/>
        <end position="302"/>
    </location>
</feature>
<evidence type="ECO:0000313" key="10">
    <source>
        <dbReference type="Proteomes" id="UP000295252"/>
    </source>
</evidence>
<dbReference type="NCBIfam" id="TIGR01568">
    <property type="entry name" value="A_thal_3678"/>
    <property type="match status" value="1"/>
</dbReference>
<dbReference type="OrthoDB" id="1928390at2759"/>
<evidence type="ECO:0000259" key="8">
    <source>
        <dbReference type="PROSITE" id="PS51754"/>
    </source>
</evidence>
<comment type="subcellular location">
    <subcellularLocation>
        <location evidence="1 6">Nucleus</location>
    </subcellularLocation>
</comment>
<dbReference type="AlphaFoldDB" id="A0A068U581"/>
<accession>A0A068U581</accession>
<evidence type="ECO:0000256" key="2">
    <source>
        <dbReference type="ARBA" id="ARBA00022491"/>
    </source>
</evidence>
<dbReference type="GO" id="GO:0005634">
    <property type="term" value="C:nucleus"/>
    <property type="evidence" value="ECO:0007669"/>
    <property type="project" value="UniProtKB-SubCell"/>
</dbReference>
<keyword evidence="10" id="KW-1185">Reference proteome</keyword>
<dbReference type="InterPro" id="IPR006458">
    <property type="entry name" value="Ovate_C"/>
</dbReference>
<organism evidence="9 10">
    <name type="scientific">Coffea canephora</name>
    <name type="common">Robusta coffee</name>
    <dbReference type="NCBI Taxonomy" id="49390"/>
    <lineage>
        <taxon>Eukaryota</taxon>
        <taxon>Viridiplantae</taxon>
        <taxon>Streptophyta</taxon>
        <taxon>Embryophyta</taxon>
        <taxon>Tracheophyta</taxon>
        <taxon>Spermatophyta</taxon>
        <taxon>Magnoliopsida</taxon>
        <taxon>eudicotyledons</taxon>
        <taxon>Gunneridae</taxon>
        <taxon>Pentapetalae</taxon>
        <taxon>asterids</taxon>
        <taxon>lamiids</taxon>
        <taxon>Gentianales</taxon>
        <taxon>Rubiaceae</taxon>
        <taxon>Ixoroideae</taxon>
        <taxon>Gardenieae complex</taxon>
        <taxon>Bertiereae - Coffeeae clade</taxon>
        <taxon>Coffeeae</taxon>
        <taxon>Coffea</taxon>
    </lineage>
</organism>
<dbReference type="Pfam" id="PF04844">
    <property type="entry name" value="Ovate"/>
    <property type="match status" value="1"/>
</dbReference>
<dbReference type="Gramene" id="CDP03334">
    <property type="protein sequence ID" value="CDP03334"/>
    <property type="gene ID" value="GSCOC_T00041882001"/>
</dbReference>
<feature type="compositionally biased region" description="Acidic residues" evidence="7">
    <location>
        <begin position="174"/>
        <end position="183"/>
    </location>
</feature>